<dbReference type="Gene3D" id="2.130.10.10">
    <property type="entry name" value="YVTN repeat-like/Quinoprotein amine dehydrogenase"/>
    <property type="match status" value="1"/>
</dbReference>
<dbReference type="RefSeq" id="WP_197534274.1">
    <property type="nucleotide sequence ID" value="NZ_CP036276.1"/>
</dbReference>
<name>A0A517ZRN9_9PLAN</name>
<dbReference type="EMBL" id="CP036276">
    <property type="protein sequence ID" value="QDU45149.1"/>
    <property type="molecule type" value="Genomic_DNA"/>
</dbReference>
<feature type="signal peptide" evidence="1">
    <location>
        <begin position="1"/>
        <end position="28"/>
    </location>
</feature>
<dbReference type="SUPFAM" id="SSF50998">
    <property type="entry name" value="Quinoprotein alcohol dehydrogenase-like"/>
    <property type="match status" value="1"/>
</dbReference>
<keyword evidence="1" id="KW-0732">Signal</keyword>
<dbReference type="Proteomes" id="UP000319383">
    <property type="component" value="Chromosome"/>
</dbReference>
<evidence type="ECO:0000256" key="1">
    <source>
        <dbReference type="SAM" id="SignalP"/>
    </source>
</evidence>
<dbReference type="SMART" id="SM00564">
    <property type="entry name" value="PQQ"/>
    <property type="match status" value="5"/>
</dbReference>
<evidence type="ECO:0000313" key="4">
    <source>
        <dbReference type="Proteomes" id="UP000319383"/>
    </source>
</evidence>
<feature type="domain" description="Pyrrolo-quinoline quinone repeat" evidence="2">
    <location>
        <begin position="95"/>
        <end position="254"/>
    </location>
</feature>
<dbReference type="KEGG" id="sdyn:Mal52_36380"/>
<dbReference type="InterPro" id="IPR002372">
    <property type="entry name" value="PQQ_rpt_dom"/>
</dbReference>
<protein>
    <submittedName>
        <fullName evidence="3">Outer membrane biogenesis protein BamB</fullName>
    </submittedName>
</protein>
<evidence type="ECO:0000259" key="2">
    <source>
        <dbReference type="Pfam" id="PF13360"/>
    </source>
</evidence>
<dbReference type="AlphaFoldDB" id="A0A517ZRN9"/>
<proteinExistence type="predicted"/>
<accession>A0A517ZRN9</accession>
<dbReference type="PANTHER" id="PTHR34512">
    <property type="entry name" value="CELL SURFACE PROTEIN"/>
    <property type="match status" value="1"/>
</dbReference>
<dbReference type="PANTHER" id="PTHR34512:SF30">
    <property type="entry name" value="OUTER MEMBRANE PROTEIN ASSEMBLY FACTOR BAMB"/>
    <property type="match status" value="1"/>
</dbReference>
<feature type="domain" description="Pyrrolo-quinoline quinone repeat" evidence="2">
    <location>
        <begin position="319"/>
        <end position="377"/>
    </location>
</feature>
<reference evidence="3 4" key="1">
    <citation type="submission" date="2019-02" db="EMBL/GenBank/DDBJ databases">
        <title>Deep-cultivation of Planctomycetes and their phenomic and genomic characterization uncovers novel biology.</title>
        <authorList>
            <person name="Wiegand S."/>
            <person name="Jogler M."/>
            <person name="Boedeker C."/>
            <person name="Pinto D."/>
            <person name="Vollmers J."/>
            <person name="Rivas-Marin E."/>
            <person name="Kohn T."/>
            <person name="Peeters S.H."/>
            <person name="Heuer A."/>
            <person name="Rast P."/>
            <person name="Oberbeckmann S."/>
            <person name="Bunk B."/>
            <person name="Jeske O."/>
            <person name="Meyerdierks A."/>
            <person name="Storesund J.E."/>
            <person name="Kallscheuer N."/>
            <person name="Luecker S."/>
            <person name="Lage O.M."/>
            <person name="Pohl T."/>
            <person name="Merkel B.J."/>
            <person name="Hornburger P."/>
            <person name="Mueller R.-W."/>
            <person name="Bruemmer F."/>
            <person name="Labrenz M."/>
            <person name="Spormann A.M."/>
            <person name="Op den Camp H."/>
            <person name="Overmann J."/>
            <person name="Amann R."/>
            <person name="Jetten M.S.M."/>
            <person name="Mascher T."/>
            <person name="Medema M.H."/>
            <person name="Devos D.P."/>
            <person name="Kaster A.-K."/>
            <person name="Ovreas L."/>
            <person name="Rohde M."/>
            <person name="Galperin M.Y."/>
            <person name="Jogler C."/>
        </authorList>
    </citation>
    <scope>NUCLEOTIDE SEQUENCE [LARGE SCALE GENOMIC DNA]</scope>
    <source>
        <strain evidence="3 4">Mal52</strain>
    </source>
</reference>
<dbReference type="InterPro" id="IPR018391">
    <property type="entry name" value="PQQ_b-propeller_rpt"/>
</dbReference>
<dbReference type="Gene3D" id="2.40.10.480">
    <property type="match status" value="1"/>
</dbReference>
<gene>
    <name evidence="3" type="ORF">Mal52_36380</name>
</gene>
<dbReference type="InterPro" id="IPR015943">
    <property type="entry name" value="WD40/YVTN_repeat-like_dom_sf"/>
</dbReference>
<feature type="chain" id="PRO_5022006354" evidence="1">
    <location>
        <begin position="29"/>
        <end position="418"/>
    </location>
</feature>
<evidence type="ECO:0000313" key="3">
    <source>
        <dbReference type="EMBL" id="QDU45149.1"/>
    </source>
</evidence>
<sequence length="418" mass="45602" precursor="true">MRNQFVVSRCAHLILVVAFVFLTGVATADENWTRFRGPNGTGVGTARALPTKWAEDDYAWKVSLPGEGHAAPVIWEDKLFVTSATDEGQLRHLFCLNAHSGEEIWCRSIAMNSNPKHNKNSFASSTPTTDGELVYVAFADNETFFLSAYDFAGELVWRRRLEGYGSTHGLGASPMLVDNLLIMAGDQEGPSWIRAFDKQTGETVWSVTRSIQRTSYTTPILIQPPGGDRQLIFLSRGAGLSSFDPLTGRQNWQTGELPARTIGSPIYSEGLLLATCGGGGRGKLLIAVDPTGANLQNPPAVVYSQERELPYVPTMLTKGEYTYLWNDNGVAKCQETKTGNNIWTRRVGGNYSGSPVLINGKIYCIAEDGKVAVIDAAPKYRLYGKSPLGDSSHSTPSVAHGRLYLRGFHSLACLESTN</sequence>
<dbReference type="InterPro" id="IPR011047">
    <property type="entry name" value="Quinoprotein_ADH-like_sf"/>
</dbReference>
<keyword evidence="4" id="KW-1185">Reference proteome</keyword>
<dbReference type="Pfam" id="PF13360">
    <property type="entry name" value="PQQ_2"/>
    <property type="match status" value="2"/>
</dbReference>
<organism evidence="3 4">
    <name type="scientific">Symmachiella dynata</name>
    <dbReference type="NCBI Taxonomy" id="2527995"/>
    <lineage>
        <taxon>Bacteria</taxon>
        <taxon>Pseudomonadati</taxon>
        <taxon>Planctomycetota</taxon>
        <taxon>Planctomycetia</taxon>
        <taxon>Planctomycetales</taxon>
        <taxon>Planctomycetaceae</taxon>
        <taxon>Symmachiella</taxon>
    </lineage>
</organism>